<accession>Q8EWM6</accession>
<keyword evidence="3" id="KW-1185">Reference proteome</keyword>
<dbReference type="Proteomes" id="UP000002522">
    <property type="component" value="Chromosome"/>
</dbReference>
<evidence type="ECO:0000256" key="1">
    <source>
        <dbReference type="SAM" id="SignalP"/>
    </source>
</evidence>
<protein>
    <submittedName>
        <fullName evidence="2">Uncharacterized protein</fullName>
    </submittedName>
</protein>
<evidence type="ECO:0000313" key="2">
    <source>
        <dbReference type="EMBL" id="BAC43968.1"/>
    </source>
</evidence>
<feature type="chain" id="PRO_5004307380" evidence="1">
    <location>
        <begin position="24"/>
        <end position="353"/>
    </location>
</feature>
<dbReference type="KEGG" id="mpe:MYPE1770"/>
<feature type="signal peptide" evidence="1">
    <location>
        <begin position="1"/>
        <end position="23"/>
    </location>
</feature>
<keyword evidence="1" id="KW-0732">Signal</keyword>
<evidence type="ECO:0000313" key="3">
    <source>
        <dbReference type="Proteomes" id="UP000002522"/>
    </source>
</evidence>
<dbReference type="RefSeq" id="WP_011077004.1">
    <property type="nucleotide sequence ID" value="NC_004432.1"/>
</dbReference>
<sequence length="353" mass="38832">MKIRRFKKVIIGGLFAMTSVATAAGVAPVLINNALQSSQSVGSQNNSNSASKVTSIKTSSESYSLSVEKVDSTEDNKDAATAEYKIKINNASTTEGKVEFVKDDGTKVDELTFKPGDTLKVVMTLNAGYEKYTVRDLNVRGSSQNVWIPSKNDPNNKNQFLIEMPKYENTLDLEGKSSIYEVGTPFTITPTFIQESIGVDNNKVDWVHGAFADSLNGYVYDMSSDLTWSSLKSDLLYKTFENKEITNPIDVYIYLHGHNLTLDKELIDLGIQSGWSIHIYNNKTDSKDANNGYGEIVVPENTLAKVDVKGSIVLGGAVKWKFIPSVDGIKFISYSDTSWIGAQSNDPVQRLGE</sequence>
<dbReference type="HOGENOM" id="CLU_784873_0_0_14"/>
<proteinExistence type="predicted"/>
<dbReference type="AlphaFoldDB" id="Q8EWM6"/>
<organism evidence="2 3">
    <name type="scientific">Malacoplasma penetrans (strain HF-2)</name>
    <name type="common">Mycoplasma penetrans</name>
    <dbReference type="NCBI Taxonomy" id="272633"/>
    <lineage>
        <taxon>Bacteria</taxon>
        <taxon>Bacillati</taxon>
        <taxon>Mycoplasmatota</taxon>
        <taxon>Mycoplasmoidales</taxon>
        <taxon>Mycoplasmoidaceae</taxon>
        <taxon>Malacoplasma</taxon>
    </lineage>
</organism>
<name>Q8EWM6_MALP2</name>
<dbReference type="EMBL" id="BA000026">
    <property type="protein sequence ID" value="BAC43968.1"/>
    <property type="molecule type" value="Genomic_DNA"/>
</dbReference>
<dbReference type="eggNOG" id="ENOG5030N9A">
    <property type="taxonomic scope" value="Bacteria"/>
</dbReference>
<reference evidence="2 3" key="1">
    <citation type="journal article" date="2002" name="Nucleic Acids Res.">
        <title>The complete genomic sequence of Mycoplasma penetrans, an intracellular bacterial pathogen in humans.</title>
        <authorList>
            <person name="Sasaki Y."/>
            <person name="Ishikawa J."/>
            <person name="Yamashita A."/>
            <person name="Oshima K."/>
            <person name="Kenri T."/>
            <person name="Furuya K."/>
            <person name="Yoshino C."/>
            <person name="Horino A."/>
            <person name="Shiba T."/>
            <person name="Sasaki T."/>
            <person name="Hattori M."/>
        </authorList>
    </citation>
    <scope>NUCLEOTIDE SEQUENCE [LARGE SCALE GENOMIC DNA]</scope>
    <source>
        <strain evidence="2 3">HF-2</strain>
    </source>
</reference>
<dbReference type="InParanoid" id="Q8EWM6"/>
<gene>
    <name evidence="2" type="ordered locus">MYPE1770</name>
</gene>